<evidence type="ECO:0000256" key="2">
    <source>
        <dbReference type="ARBA" id="ARBA00004496"/>
    </source>
</evidence>
<dbReference type="Pfam" id="PF00254">
    <property type="entry name" value="FKBP_C"/>
    <property type="match status" value="1"/>
</dbReference>
<comment type="subcellular location">
    <subcellularLocation>
        <location evidence="2">Cytoplasm</location>
    </subcellularLocation>
</comment>
<dbReference type="EC" id="5.2.1.8" evidence="4 9"/>
<keyword evidence="6 9" id="KW-0697">Rotamase</keyword>
<dbReference type="InterPro" id="IPR001179">
    <property type="entry name" value="PPIase_FKBP_dom"/>
</dbReference>
<evidence type="ECO:0000256" key="1">
    <source>
        <dbReference type="ARBA" id="ARBA00000971"/>
    </source>
</evidence>
<comment type="caution">
    <text evidence="11">The sequence shown here is derived from an EMBL/GenBank/DDBJ whole genome shotgun (WGS) entry which is preliminary data.</text>
</comment>
<proteinExistence type="inferred from homology"/>
<comment type="catalytic activity">
    <reaction evidence="1 9">
        <text>[protein]-peptidylproline (omega=180) = [protein]-peptidylproline (omega=0)</text>
        <dbReference type="Rhea" id="RHEA:16237"/>
        <dbReference type="Rhea" id="RHEA-COMP:10747"/>
        <dbReference type="Rhea" id="RHEA-COMP:10748"/>
        <dbReference type="ChEBI" id="CHEBI:83833"/>
        <dbReference type="ChEBI" id="CHEBI:83834"/>
        <dbReference type="EC" id="5.2.1.8"/>
    </reaction>
</comment>
<evidence type="ECO:0000259" key="10">
    <source>
        <dbReference type="PROSITE" id="PS50059"/>
    </source>
</evidence>
<evidence type="ECO:0000256" key="5">
    <source>
        <dbReference type="ARBA" id="ARBA00022490"/>
    </source>
</evidence>
<dbReference type="GO" id="GO:0005737">
    <property type="term" value="C:cytoplasm"/>
    <property type="evidence" value="ECO:0007669"/>
    <property type="project" value="UniProtKB-SubCell"/>
</dbReference>
<dbReference type="GO" id="GO:0003755">
    <property type="term" value="F:peptidyl-prolyl cis-trans isomerase activity"/>
    <property type="evidence" value="ECO:0007669"/>
    <property type="project" value="UniProtKB-KW"/>
</dbReference>
<feature type="domain" description="PPIase FKBP-type" evidence="10">
    <location>
        <begin position="81"/>
        <end position="142"/>
    </location>
</feature>
<evidence type="ECO:0000256" key="7">
    <source>
        <dbReference type="ARBA" id="ARBA00023186"/>
    </source>
</evidence>
<dbReference type="GO" id="GO:0042026">
    <property type="term" value="P:protein refolding"/>
    <property type="evidence" value="ECO:0007669"/>
    <property type="project" value="UniProtKB-ARBA"/>
</dbReference>
<evidence type="ECO:0000256" key="4">
    <source>
        <dbReference type="ARBA" id="ARBA00013194"/>
    </source>
</evidence>
<dbReference type="AlphaFoldDB" id="A0A8J4B8T3"/>
<dbReference type="PANTHER" id="PTHR47861:SF3">
    <property type="entry name" value="FKBP-TYPE PEPTIDYL-PROLYL CIS-TRANS ISOMERASE SLYD"/>
    <property type="match status" value="1"/>
</dbReference>
<sequence length="232" mass="25137">MLLTRHSCLTARITARSQRLCYRVRIGKTSAINRPAYGGCGEAAIWATARRRPNGGRDARCSCLSTISATEDDVVRYASVGDVVSIHFVMRDEDGQVLQSSEKDLGEPLSFEVGAGDMMGNRLFQGFDEAVRGMAVGQRTILEASGGEWKRELLFAVPRNHPEVQRLEGRYKNQGGLATGLVVELANGAMAVILEVGDSDVKLDANNMLAGKTFTIELELLSIDTPMSSDGL</sequence>
<dbReference type="EMBL" id="BNCO01000016">
    <property type="protein sequence ID" value="GIL53915.1"/>
    <property type="molecule type" value="Genomic_DNA"/>
</dbReference>
<keyword evidence="8 9" id="KW-0413">Isomerase</keyword>
<name>A0A8J4B8T3_9CHLO</name>
<accession>A0A8J4B8T3</accession>
<keyword evidence="12" id="KW-1185">Reference proteome</keyword>
<dbReference type="PROSITE" id="PS50059">
    <property type="entry name" value="FKBP_PPIASE"/>
    <property type="match status" value="1"/>
</dbReference>
<dbReference type="InterPro" id="IPR046357">
    <property type="entry name" value="PPIase_dom_sf"/>
</dbReference>
<evidence type="ECO:0000256" key="9">
    <source>
        <dbReference type="PROSITE-ProRule" id="PRU00277"/>
    </source>
</evidence>
<evidence type="ECO:0000256" key="6">
    <source>
        <dbReference type="ARBA" id="ARBA00023110"/>
    </source>
</evidence>
<organism evidence="11 12">
    <name type="scientific">Volvox africanus</name>
    <dbReference type="NCBI Taxonomy" id="51714"/>
    <lineage>
        <taxon>Eukaryota</taxon>
        <taxon>Viridiplantae</taxon>
        <taxon>Chlorophyta</taxon>
        <taxon>core chlorophytes</taxon>
        <taxon>Chlorophyceae</taxon>
        <taxon>CS clade</taxon>
        <taxon>Chlamydomonadales</taxon>
        <taxon>Volvocaceae</taxon>
        <taxon>Volvox</taxon>
    </lineage>
</organism>
<comment type="similarity">
    <text evidence="3">Belongs to the FKBP-type PPIase family.</text>
</comment>
<dbReference type="Proteomes" id="UP000747399">
    <property type="component" value="Unassembled WGS sequence"/>
</dbReference>
<keyword evidence="5" id="KW-0963">Cytoplasm</keyword>
<evidence type="ECO:0000256" key="8">
    <source>
        <dbReference type="ARBA" id="ARBA00023235"/>
    </source>
</evidence>
<dbReference type="PANTHER" id="PTHR47861">
    <property type="entry name" value="FKBP-TYPE PEPTIDYL-PROLYL CIS-TRANS ISOMERASE SLYD"/>
    <property type="match status" value="1"/>
</dbReference>
<gene>
    <name evidence="11" type="ORF">Vafri_9497</name>
</gene>
<keyword evidence="7" id="KW-0143">Chaperone</keyword>
<evidence type="ECO:0000256" key="3">
    <source>
        <dbReference type="ARBA" id="ARBA00006577"/>
    </source>
</evidence>
<evidence type="ECO:0000313" key="12">
    <source>
        <dbReference type="Proteomes" id="UP000747399"/>
    </source>
</evidence>
<dbReference type="SUPFAM" id="SSF54534">
    <property type="entry name" value="FKBP-like"/>
    <property type="match status" value="1"/>
</dbReference>
<protein>
    <recommendedName>
        <fullName evidence="4 9">peptidylprolyl isomerase</fullName>
        <ecNumber evidence="4 9">5.2.1.8</ecNumber>
    </recommendedName>
</protein>
<reference evidence="11" key="1">
    <citation type="journal article" date="2021" name="Proc. Natl. Acad. Sci. U.S.A.">
        <title>Three genomes in the algal genus Volvox reveal the fate of a haploid sex-determining region after a transition to homothallism.</title>
        <authorList>
            <person name="Yamamoto K."/>
            <person name="Hamaji T."/>
            <person name="Kawai-Toyooka H."/>
            <person name="Matsuzaki R."/>
            <person name="Takahashi F."/>
            <person name="Nishimura Y."/>
            <person name="Kawachi M."/>
            <person name="Noguchi H."/>
            <person name="Minakuchi Y."/>
            <person name="Umen J.G."/>
            <person name="Toyoda A."/>
            <person name="Nozaki H."/>
        </authorList>
    </citation>
    <scope>NUCLEOTIDE SEQUENCE</scope>
    <source>
        <strain evidence="11">NIES-3780</strain>
    </source>
</reference>
<dbReference type="Gene3D" id="3.10.50.40">
    <property type="match status" value="1"/>
</dbReference>
<evidence type="ECO:0000313" key="11">
    <source>
        <dbReference type="EMBL" id="GIL53915.1"/>
    </source>
</evidence>